<evidence type="ECO:0000256" key="3">
    <source>
        <dbReference type="ARBA" id="ARBA00022989"/>
    </source>
</evidence>
<comment type="subcellular location">
    <subcellularLocation>
        <location evidence="1">Membrane</location>
        <topology evidence="1">Multi-pass membrane protein</topology>
    </subcellularLocation>
</comment>
<dbReference type="PANTHER" id="PTHR10037">
    <property type="entry name" value="VOLTAGE-GATED CATION CHANNEL CALCIUM AND SODIUM"/>
    <property type="match status" value="1"/>
</dbReference>
<dbReference type="GO" id="GO:0086010">
    <property type="term" value="P:membrane depolarization during action potential"/>
    <property type="evidence" value="ECO:0007669"/>
    <property type="project" value="TreeGrafter"/>
</dbReference>
<evidence type="ECO:0000256" key="2">
    <source>
        <dbReference type="ARBA" id="ARBA00022692"/>
    </source>
</evidence>
<organism evidence="7 8">
    <name type="scientific">Ancylostoma duodenale</name>
    <dbReference type="NCBI Taxonomy" id="51022"/>
    <lineage>
        <taxon>Eukaryota</taxon>
        <taxon>Metazoa</taxon>
        <taxon>Ecdysozoa</taxon>
        <taxon>Nematoda</taxon>
        <taxon>Chromadorea</taxon>
        <taxon>Rhabditida</taxon>
        <taxon>Rhabditina</taxon>
        <taxon>Rhabditomorpha</taxon>
        <taxon>Strongyloidea</taxon>
        <taxon>Ancylostomatidae</taxon>
        <taxon>Ancylostomatinae</taxon>
        <taxon>Ancylostoma</taxon>
    </lineage>
</organism>
<dbReference type="OrthoDB" id="431720at2759"/>
<evidence type="ECO:0000256" key="1">
    <source>
        <dbReference type="ARBA" id="ARBA00004141"/>
    </source>
</evidence>
<reference evidence="7 8" key="1">
    <citation type="submission" date="2013-12" db="EMBL/GenBank/DDBJ databases">
        <title>Draft genome of the parsitic nematode Ancylostoma duodenale.</title>
        <authorList>
            <person name="Mitreva M."/>
        </authorList>
    </citation>
    <scope>NUCLEOTIDE SEQUENCE [LARGE SCALE GENOMIC DNA]</scope>
    <source>
        <strain evidence="7 8">Zhejiang</strain>
    </source>
</reference>
<keyword evidence="8" id="KW-1185">Reference proteome</keyword>
<name>A0A0C2GBR0_9BILA</name>
<dbReference type="PANTHER" id="PTHR10037:SF293">
    <property type="entry name" value="EF-HAND DOMAIN-CONTAINING PROTEIN"/>
    <property type="match status" value="1"/>
</dbReference>
<dbReference type="GO" id="GO:0005248">
    <property type="term" value="F:voltage-gated sodium channel activity"/>
    <property type="evidence" value="ECO:0007669"/>
    <property type="project" value="TreeGrafter"/>
</dbReference>
<keyword evidence="4 5" id="KW-0472">Membrane</keyword>
<dbReference type="GO" id="GO:0070509">
    <property type="term" value="P:calcium ion import"/>
    <property type="evidence" value="ECO:0007669"/>
    <property type="project" value="TreeGrafter"/>
</dbReference>
<feature type="domain" description="Ion transport" evidence="6">
    <location>
        <begin position="85"/>
        <end position="132"/>
    </location>
</feature>
<accession>A0A0C2GBR0</accession>
<sequence length="134" mass="15234">LAAEEARREQKTDSGPFAVRKSTLASNAPVKEKVARTRKLQGPSSLFIFSEDNFIRRNAKAIIEWGPFEYFILLTIIGTRTHAHIFMERTEPYFMGIFCLECVLKIIAFGFIAHKGSYLRSGWNIMDFIVVVSG</sequence>
<gene>
    <name evidence="7" type="ORF">ANCDUO_13510</name>
</gene>
<dbReference type="InterPro" id="IPR043203">
    <property type="entry name" value="VGCC_Ca_Na"/>
</dbReference>
<proteinExistence type="predicted"/>
<evidence type="ECO:0000256" key="5">
    <source>
        <dbReference type="SAM" id="Phobius"/>
    </source>
</evidence>
<feature type="non-terminal residue" evidence="7">
    <location>
        <position position="1"/>
    </location>
</feature>
<feature type="transmembrane region" description="Helical" evidence="5">
    <location>
        <begin position="93"/>
        <end position="113"/>
    </location>
</feature>
<evidence type="ECO:0000313" key="8">
    <source>
        <dbReference type="Proteomes" id="UP000054047"/>
    </source>
</evidence>
<dbReference type="GO" id="GO:0008332">
    <property type="term" value="F:low voltage-gated calcium channel activity"/>
    <property type="evidence" value="ECO:0007669"/>
    <property type="project" value="TreeGrafter"/>
</dbReference>
<feature type="transmembrane region" description="Helical" evidence="5">
    <location>
        <begin position="70"/>
        <end position="87"/>
    </location>
</feature>
<dbReference type="InterPro" id="IPR027359">
    <property type="entry name" value="Volt_channel_dom_sf"/>
</dbReference>
<dbReference type="Pfam" id="PF00520">
    <property type="entry name" value="Ion_trans"/>
    <property type="match status" value="1"/>
</dbReference>
<protein>
    <recommendedName>
        <fullName evidence="6">Ion transport domain-containing protein</fullName>
    </recommendedName>
</protein>
<dbReference type="InterPro" id="IPR005821">
    <property type="entry name" value="Ion_trans_dom"/>
</dbReference>
<dbReference type="AlphaFoldDB" id="A0A0C2GBR0"/>
<dbReference type="SUPFAM" id="SSF81324">
    <property type="entry name" value="Voltage-gated potassium channels"/>
    <property type="match status" value="1"/>
</dbReference>
<keyword evidence="3 5" id="KW-1133">Transmembrane helix</keyword>
<dbReference type="GO" id="GO:0001518">
    <property type="term" value="C:voltage-gated sodium channel complex"/>
    <property type="evidence" value="ECO:0007669"/>
    <property type="project" value="TreeGrafter"/>
</dbReference>
<dbReference type="EMBL" id="KN735934">
    <property type="protein sequence ID" value="KIH56309.1"/>
    <property type="molecule type" value="Genomic_DNA"/>
</dbReference>
<dbReference type="Proteomes" id="UP000054047">
    <property type="component" value="Unassembled WGS sequence"/>
</dbReference>
<dbReference type="Gene3D" id="1.20.120.350">
    <property type="entry name" value="Voltage-gated potassium channels. Chain C"/>
    <property type="match status" value="1"/>
</dbReference>
<dbReference type="GO" id="GO:0043005">
    <property type="term" value="C:neuron projection"/>
    <property type="evidence" value="ECO:0007669"/>
    <property type="project" value="TreeGrafter"/>
</dbReference>
<keyword evidence="2 5" id="KW-0812">Transmembrane</keyword>
<evidence type="ECO:0000259" key="6">
    <source>
        <dbReference type="Pfam" id="PF00520"/>
    </source>
</evidence>
<evidence type="ECO:0000256" key="4">
    <source>
        <dbReference type="ARBA" id="ARBA00023136"/>
    </source>
</evidence>
<evidence type="ECO:0000313" key="7">
    <source>
        <dbReference type="EMBL" id="KIH56309.1"/>
    </source>
</evidence>